<dbReference type="Proteomes" id="UP001186974">
    <property type="component" value="Unassembled WGS sequence"/>
</dbReference>
<dbReference type="EMBL" id="JAWDJW010004788">
    <property type="protein sequence ID" value="KAK3071875.1"/>
    <property type="molecule type" value="Genomic_DNA"/>
</dbReference>
<evidence type="ECO:0000313" key="1">
    <source>
        <dbReference type="EMBL" id="KAK3071875.1"/>
    </source>
</evidence>
<organism evidence="1 2">
    <name type="scientific">Coniosporium uncinatum</name>
    <dbReference type="NCBI Taxonomy" id="93489"/>
    <lineage>
        <taxon>Eukaryota</taxon>
        <taxon>Fungi</taxon>
        <taxon>Dikarya</taxon>
        <taxon>Ascomycota</taxon>
        <taxon>Pezizomycotina</taxon>
        <taxon>Dothideomycetes</taxon>
        <taxon>Dothideomycetes incertae sedis</taxon>
        <taxon>Coniosporium</taxon>
    </lineage>
</organism>
<protein>
    <submittedName>
        <fullName evidence="1">Uncharacterized protein</fullName>
    </submittedName>
</protein>
<comment type="caution">
    <text evidence="1">The sequence shown here is derived from an EMBL/GenBank/DDBJ whole genome shotgun (WGS) entry which is preliminary data.</text>
</comment>
<keyword evidence="2" id="KW-1185">Reference proteome</keyword>
<proteinExistence type="predicted"/>
<sequence>MYFLDSRGGVEYQSDPANDDNIPNWVSDRTASWFSGIVASNKARWGVLPSLIFVHIPIKAHEDAQRVANVSGPHYPGLNNDMPVAMQGYGNVGGNVYAGQDILFMQALLDTEGLHSVYSGHDHGDSWCTLWSDTTNPHTPASNSDLARDAYASNGRPFLCFTKHSGFGGYGDWRRGVRQIELRFDEQGGMSVQTWVRMQFREEDDVAFPQVVTNVTLNGTYGEDVYGTESGGYRP</sequence>
<reference evidence="1" key="1">
    <citation type="submission" date="2024-09" db="EMBL/GenBank/DDBJ databases">
        <title>Black Yeasts Isolated from many extreme environments.</title>
        <authorList>
            <person name="Coleine C."/>
            <person name="Stajich J.E."/>
            <person name="Selbmann L."/>
        </authorList>
    </citation>
    <scope>NUCLEOTIDE SEQUENCE</scope>
    <source>
        <strain evidence="1">CCFEE 5737</strain>
    </source>
</reference>
<accession>A0ACC3DGX2</accession>
<evidence type="ECO:0000313" key="2">
    <source>
        <dbReference type="Proteomes" id="UP001186974"/>
    </source>
</evidence>
<name>A0ACC3DGX2_9PEZI</name>
<gene>
    <name evidence="1" type="ORF">LTS18_014757</name>
</gene>